<protein>
    <submittedName>
        <fullName evidence="3">Uncharacterized protein</fullName>
    </submittedName>
</protein>
<feature type="compositionally biased region" description="Acidic residues" evidence="2">
    <location>
        <begin position="501"/>
        <end position="510"/>
    </location>
</feature>
<evidence type="ECO:0000313" key="4">
    <source>
        <dbReference type="Proteomes" id="UP000050424"/>
    </source>
</evidence>
<name>A0A0N8H917_9HYPO</name>
<reference evidence="3 4" key="1">
    <citation type="submission" date="2015-09" db="EMBL/GenBank/DDBJ databases">
        <title>Draft genome of a European isolate of the apple canker pathogen Neonectria ditissima.</title>
        <authorList>
            <person name="Gomez-Cortecero A."/>
            <person name="Harrison R.J."/>
            <person name="Armitage A.D."/>
        </authorList>
    </citation>
    <scope>NUCLEOTIDE SEQUENCE [LARGE SCALE GENOMIC DNA]</scope>
    <source>
        <strain evidence="3 4">R09/05</strain>
    </source>
</reference>
<comment type="caution">
    <text evidence="3">The sequence shown here is derived from an EMBL/GenBank/DDBJ whole genome shotgun (WGS) entry which is preliminary data.</text>
</comment>
<feature type="coiled-coil region" evidence="1">
    <location>
        <begin position="393"/>
        <end position="470"/>
    </location>
</feature>
<dbReference type="OrthoDB" id="5413531at2759"/>
<feature type="region of interest" description="Disordered" evidence="2">
    <location>
        <begin position="487"/>
        <end position="516"/>
    </location>
</feature>
<sequence length="516" mass="58646">MEEEEENVTPLHIPSNSFATSYASTWTIPESGLLTDEELELLKNVNCSYLSSGRAPTLLDLKKHAHSLTNLIRKLAPSTSGAAIGQNDRNAYNLGFWENDAFDWLNRLDVPYNNDDESHHVPLWAIANIVRTDSTDTGPEHHCPLTEVKDSGHWAKKGASRRPYQTHHALTMHANECLEILDHEYSSTGGLMSMLPTEKDHDTDQLRGARNSLLGQWLLHHQHLVARMHELEIDYANALDVLAGEAIVPNQILRRAGPDGKSKGREVAYPQDRYVLVNAGDDVTSFLHRKLDQAEAQVEQKAKAWKNAGVAGERMWMKKRGGEWYARGIIPVDVLTRFYRIAGKGQDSPLFVLPAIEQHPGVGHTRTIEKRPTVVSVVTPVFPKRVSEWEQKFQEKLARAKETEVINRRLERERIELDDVMAIQNAELRQNREDLAFYEANPTEGDAGNYQAMMKQLRVLKRKMKRLSTDLPVKYRYLLELNEELDEQPNKRPGKDSGQYLDEDLGEELDIGLSEM</sequence>
<dbReference type="AlphaFoldDB" id="A0A0N8H917"/>
<keyword evidence="1" id="KW-0175">Coiled coil</keyword>
<evidence type="ECO:0000256" key="2">
    <source>
        <dbReference type="SAM" id="MobiDB-lite"/>
    </source>
</evidence>
<accession>A0A0N8H917</accession>
<dbReference type="EMBL" id="LKCW01000003">
    <property type="protein sequence ID" value="KPM46124.1"/>
    <property type="molecule type" value="Genomic_DNA"/>
</dbReference>
<organism evidence="3 4">
    <name type="scientific">Neonectria ditissima</name>
    <dbReference type="NCBI Taxonomy" id="78410"/>
    <lineage>
        <taxon>Eukaryota</taxon>
        <taxon>Fungi</taxon>
        <taxon>Dikarya</taxon>
        <taxon>Ascomycota</taxon>
        <taxon>Pezizomycotina</taxon>
        <taxon>Sordariomycetes</taxon>
        <taxon>Hypocreomycetidae</taxon>
        <taxon>Hypocreales</taxon>
        <taxon>Nectriaceae</taxon>
        <taxon>Neonectria</taxon>
    </lineage>
</organism>
<evidence type="ECO:0000256" key="1">
    <source>
        <dbReference type="SAM" id="Coils"/>
    </source>
</evidence>
<gene>
    <name evidence="3" type="ORF">AK830_g463</name>
</gene>
<evidence type="ECO:0000313" key="3">
    <source>
        <dbReference type="EMBL" id="KPM46124.1"/>
    </source>
</evidence>
<dbReference type="Proteomes" id="UP000050424">
    <property type="component" value="Unassembled WGS sequence"/>
</dbReference>
<keyword evidence="4" id="KW-1185">Reference proteome</keyword>
<proteinExistence type="predicted"/>